<name>A0A9Q0YR44_HOLLE</name>
<dbReference type="Proteomes" id="UP001152320">
    <property type="component" value="Chromosome 16"/>
</dbReference>
<evidence type="ECO:0000256" key="4">
    <source>
        <dbReference type="ARBA" id="ARBA00024042"/>
    </source>
</evidence>
<evidence type="ECO:0000259" key="7">
    <source>
        <dbReference type="PROSITE" id="PS51349"/>
    </source>
</evidence>
<dbReference type="OrthoDB" id="25826at2759"/>
<dbReference type="AlphaFoldDB" id="A0A9Q0YR44"/>
<evidence type="ECO:0000256" key="6">
    <source>
        <dbReference type="ARBA" id="ARBA00029327"/>
    </source>
</evidence>
<comment type="cofactor">
    <cofactor evidence="1">
        <name>FMN</name>
        <dbReference type="ChEBI" id="CHEBI:58210"/>
    </cofactor>
</comment>
<feature type="domain" description="FMN hydroxy acid dehydrogenase" evidence="7">
    <location>
        <begin position="411"/>
        <end position="783"/>
    </location>
</feature>
<comment type="catalytic activity">
    <reaction evidence="5">
        <text>a (2S)-2-hydroxycarboxylate + O2 = a 2-oxocarboxylate + H2O2</text>
        <dbReference type="Rhea" id="RHEA:16789"/>
        <dbReference type="ChEBI" id="CHEBI:15379"/>
        <dbReference type="ChEBI" id="CHEBI:16240"/>
        <dbReference type="ChEBI" id="CHEBI:35179"/>
        <dbReference type="ChEBI" id="CHEBI:58123"/>
        <dbReference type="EC" id="1.1.3.15"/>
    </reaction>
    <physiologicalReaction direction="left-to-right" evidence="5">
        <dbReference type="Rhea" id="RHEA:16790"/>
    </physiologicalReaction>
</comment>
<dbReference type="InterPro" id="IPR012133">
    <property type="entry name" value="Alpha-hydoxy_acid_DH_FMN"/>
</dbReference>
<evidence type="ECO:0000256" key="1">
    <source>
        <dbReference type="ARBA" id="ARBA00001917"/>
    </source>
</evidence>
<sequence length="788" mass="87522">MSAPESLRDFERIAEEKIKDKNPNLWMYISHASGDRQTYDESLRSFKRFYLQPQVLTVRQKPSTWTTLLGNPVRIPICISPVAGQINIIEGGDVLTGKATSRAGTLMVYTSVSAMKIEDFGKIVPQGHFWAQTYLFRDKRNTLHIVRNAEQLGFKALVITVDSPVDFTSNSGKNDIEEWLDTSERNEGPNLIYLNGKERDNKRLGDKEMWHPQHGLGHHETFCHPTWQDLAWLKSQTKLPIVLKGILTAKAARRAVSAGINGILVSAHGGRQLEGTTPPLMALQEVVEAVKGSGVEVYMDGGVRSGSDVFKAMALGARAVFVGRAALWALAVNGEDGVRRLLQILEDEFTTTMTMCGCPSLQDIDSSCVKHESQFKDVRSCFSYDLGMSKVLHGELGTVNLAMDTLEKKNLEPENIHEFERFAEAKLKTTKGYLWSYIRQASGDRQTYDESIRAFKRYFLQPQILTVREKPSTWTTLLGNPVRIPICISPVAGQVSVIEGGDVLTGNATARAGTLMVFSSSSSMKLEDFGRRVPQGLFWAQMYLYRDKRNILNIVRNAERLGFKALVITVDSPVDFMASSGKSDIMHWMDPTEMNGVPNLSYLDGKERENQVYTDEMLWHPENGFAQKETFCMPTWQDLAWLKSQTKLPIVLKGILTAKAARRAVSAGIDGILVSAHGGRQLEGSPPPLMALPEVVEAVKGSGVEVYVDGGVRSGSDVFKAMALGARAVFVGRPTLWALAVNGGDGVRRMLRLLEDEFTTTMTMCGCQEIKDIDSSFVKHQSHFQSKL</sequence>
<dbReference type="SUPFAM" id="SSF51395">
    <property type="entry name" value="FMN-linked oxidoreductases"/>
    <property type="match status" value="2"/>
</dbReference>
<dbReference type="InterPro" id="IPR037396">
    <property type="entry name" value="FMN_HAD"/>
</dbReference>
<dbReference type="FunFam" id="3.20.20.70:FF:000056">
    <property type="entry name" value="hydroxyacid oxidase 2"/>
    <property type="match status" value="2"/>
</dbReference>
<reference evidence="8" key="1">
    <citation type="submission" date="2021-10" db="EMBL/GenBank/DDBJ databases">
        <title>Tropical sea cucumber genome reveals ecological adaptation and Cuvierian tubules defense mechanism.</title>
        <authorList>
            <person name="Chen T."/>
        </authorList>
    </citation>
    <scope>NUCLEOTIDE SEQUENCE</scope>
    <source>
        <strain evidence="8">Nanhai2018</strain>
        <tissue evidence="8">Muscle</tissue>
    </source>
</reference>
<dbReference type="PANTHER" id="PTHR10578">
    <property type="entry name" value="S -2-HYDROXY-ACID OXIDASE-RELATED"/>
    <property type="match status" value="1"/>
</dbReference>
<feature type="domain" description="FMN hydroxy acid dehydrogenase" evidence="7">
    <location>
        <begin position="2"/>
        <end position="374"/>
    </location>
</feature>
<comment type="caution">
    <text evidence="8">The sequence shown here is derived from an EMBL/GenBank/DDBJ whole genome shotgun (WGS) entry which is preliminary data.</text>
</comment>
<evidence type="ECO:0000313" key="8">
    <source>
        <dbReference type="EMBL" id="KAJ8026964.1"/>
    </source>
</evidence>
<dbReference type="GO" id="GO:0001561">
    <property type="term" value="P:fatty acid alpha-oxidation"/>
    <property type="evidence" value="ECO:0007669"/>
    <property type="project" value="TreeGrafter"/>
</dbReference>
<dbReference type="GO" id="GO:0005782">
    <property type="term" value="C:peroxisomal matrix"/>
    <property type="evidence" value="ECO:0007669"/>
    <property type="project" value="TreeGrafter"/>
</dbReference>
<proteinExistence type="inferred from homology"/>
<comment type="catalytic activity">
    <reaction evidence="6">
        <text>2-hydroxyoctanoate + O2 = 2-oxooctanoate + H2O2</text>
        <dbReference type="Rhea" id="RHEA:67940"/>
        <dbReference type="ChEBI" id="CHEBI:15379"/>
        <dbReference type="ChEBI" id="CHEBI:16240"/>
        <dbReference type="ChEBI" id="CHEBI:133514"/>
        <dbReference type="ChEBI" id="CHEBI:176689"/>
    </reaction>
    <physiologicalReaction direction="left-to-right" evidence="6">
        <dbReference type="Rhea" id="RHEA:67941"/>
    </physiologicalReaction>
</comment>
<evidence type="ECO:0000256" key="2">
    <source>
        <dbReference type="ARBA" id="ARBA00013087"/>
    </source>
</evidence>
<dbReference type="PROSITE" id="PS51349">
    <property type="entry name" value="FMN_HYDROXY_ACID_DH_2"/>
    <property type="match status" value="2"/>
</dbReference>
<comment type="similarity">
    <text evidence="4">Belongs to the FMN-dependent alpha-hydroxy acid dehydrogenase family.</text>
</comment>
<evidence type="ECO:0000256" key="5">
    <source>
        <dbReference type="ARBA" id="ARBA00029325"/>
    </source>
</evidence>
<dbReference type="InterPro" id="IPR013785">
    <property type="entry name" value="Aldolase_TIM"/>
</dbReference>
<dbReference type="EMBL" id="JAIZAY010000016">
    <property type="protein sequence ID" value="KAJ8026964.1"/>
    <property type="molecule type" value="Genomic_DNA"/>
</dbReference>
<accession>A0A9Q0YR44</accession>
<dbReference type="EC" id="1.1.3.15" evidence="2"/>
<dbReference type="InterPro" id="IPR000262">
    <property type="entry name" value="FMN-dep_DH"/>
</dbReference>
<protein>
    <recommendedName>
        <fullName evidence="2">(S)-2-hydroxy-acid oxidase</fullName>
        <ecNumber evidence="2">1.1.3.15</ecNumber>
    </recommendedName>
</protein>
<dbReference type="Pfam" id="PF01070">
    <property type="entry name" value="FMN_dh"/>
    <property type="match status" value="2"/>
</dbReference>
<dbReference type="GO" id="GO:0010181">
    <property type="term" value="F:FMN binding"/>
    <property type="evidence" value="ECO:0007669"/>
    <property type="project" value="InterPro"/>
</dbReference>
<dbReference type="CDD" id="cd02809">
    <property type="entry name" value="alpha_hydroxyacid_oxid_FMN"/>
    <property type="match status" value="2"/>
</dbReference>
<dbReference type="GO" id="GO:0003973">
    <property type="term" value="F:(S)-2-hydroxy-acid oxidase activity"/>
    <property type="evidence" value="ECO:0007669"/>
    <property type="project" value="UniProtKB-EC"/>
</dbReference>
<evidence type="ECO:0000313" key="9">
    <source>
        <dbReference type="Proteomes" id="UP001152320"/>
    </source>
</evidence>
<organism evidence="8 9">
    <name type="scientific">Holothuria leucospilota</name>
    <name type="common">Black long sea cucumber</name>
    <name type="synonym">Mertensiothuria leucospilota</name>
    <dbReference type="NCBI Taxonomy" id="206669"/>
    <lineage>
        <taxon>Eukaryota</taxon>
        <taxon>Metazoa</taxon>
        <taxon>Echinodermata</taxon>
        <taxon>Eleutherozoa</taxon>
        <taxon>Echinozoa</taxon>
        <taxon>Holothuroidea</taxon>
        <taxon>Aspidochirotacea</taxon>
        <taxon>Aspidochirotida</taxon>
        <taxon>Holothuriidae</taxon>
        <taxon>Holothuria</taxon>
    </lineage>
</organism>
<evidence type="ECO:0000256" key="3">
    <source>
        <dbReference type="ARBA" id="ARBA00023002"/>
    </source>
</evidence>
<keyword evidence="9" id="KW-1185">Reference proteome</keyword>
<keyword evidence="3" id="KW-0560">Oxidoreductase</keyword>
<dbReference type="PANTHER" id="PTHR10578:SF149">
    <property type="entry name" value="2-HYDROXYACID OXIDASE 2"/>
    <property type="match status" value="1"/>
</dbReference>
<dbReference type="Gene3D" id="3.20.20.70">
    <property type="entry name" value="Aldolase class I"/>
    <property type="match status" value="2"/>
</dbReference>
<gene>
    <name evidence="8" type="ORF">HOLleu_31949</name>
</gene>